<gene>
    <name evidence="1" type="ORF">MJG53_015736</name>
</gene>
<organism evidence="1 2">
    <name type="scientific">Ovis ammon polii x Ovis aries</name>
    <dbReference type="NCBI Taxonomy" id="2918886"/>
    <lineage>
        <taxon>Eukaryota</taxon>
        <taxon>Metazoa</taxon>
        <taxon>Chordata</taxon>
        <taxon>Craniata</taxon>
        <taxon>Vertebrata</taxon>
        <taxon>Euteleostomi</taxon>
        <taxon>Mammalia</taxon>
        <taxon>Eutheria</taxon>
        <taxon>Laurasiatheria</taxon>
        <taxon>Artiodactyla</taxon>
        <taxon>Ruminantia</taxon>
        <taxon>Pecora</taxon>
        <taxon>Bovidae</taxon>
        <taxon>Caprinae</taxon>
        <taxon>Ovis</taxon>
    </lineage>
</organism>
<evidence type="ECO:0000313" key="1">
    <source>
        <dbReference type="EMBL" id="KAI4564724.1"/>
    </source>
</evidence>
<reference evidence="1" key="1">
    <citation type="submission" date="2022-03" db="EMBL/GenBank/DDBJ databases">
        <title>Genomic analyses of argali, domestic sheep and their hybrids provide insights into chromosomal evolution, heterosis and genetic basis of agronomic traits.</title>
        <authorList>
            <person name="Li M."/>
        </authorList>
    </citation>
    <scope>NUCLEOTIDE SEQUENCE</scope>
    <source>
        <strain evidence="1">F1 hybrid</strain>
    </source>
</reference>
<accession>A0ACB9UBU9</accession>
<proteinExistence type="predicted"/>
<protein>
    <submittedName>
        <fullName evidence="1">Uncharacterized protein</fullName>
    </submittedName>
</protein>
<name>A0ACB9UBU9_9CETA</name>
<dbReference type="Proteomes" id="UP001057279">
    <property type="component" value="Linkage Group LG19"/>
</dbReference>
<sequence>MNIPVRSLLLLNLNLPRDFFNYYYYETKDICCRGGRKNFQMSKTFSRLDQGVESFRIARTVGYEIEPSESFTRISVIPPGKTLCNKQETLLSSAVYLASTDNRTAQSPALYDNADEPRFETSAVNGMNFKPAYV</sequence>
<keyword evidence="2" id="KW-1185">Reference proteome</keyword>
<evidence type="ECO:0000313" key="2">
    <source>
        <dbReference type="Proteomes" id="UP001057279"/>
    </source>
</evidence>
<dbReference type="EMBL" id="CM043044">
    <property type="protein sequence ID" value="KAI4564724.1"/>
    <property type="molecule type" value="Genomic_DNA"/>
</dbReference>
<comment type="caution">
    <text evidence="1">The sequence shown here is derived from an EMBL/GenBank/DDBJ whole genome shotgun (WGS) entry which is preliminary data.</text>
</comment>